<organism evidence="1">
    <name type="scientific">Tanacetum cinerariifolium</name>
    <name type="common">Dalmatian daisy</name>
    <name type="synonym">Chrysanthemum cinerariifolium</name>
    <dbReference type="NCBI Taxonomy" id="118510"/>
    <lineage>
        <taxon>Eukaryota</taxon>
        <taxon>Viridiplantae</taxon>
        <taxon>Streptophyta</taxon>
        <taxon>Embryophyta</taxon>
        <taxon>Tracheophyta</taxon>
        <taxon>Spermatophyta</taxon>
        <taxon>Magnoliopsida</taxon>
        <taxon>eudicotyledons</taxon>
        <taxon>Gunneridae</taxon>
        <taxon>Pentapetalae</taxon>
        <taxon>asterids</taxon>
        <taxon>campanulids</taxon>
        <taxon>Asterales</taxon>
        <taxon>Asteraceae</taxon>
        <taxon>Asteroideae</taxon>
        <taxon>Anthemideae</taxon>
        <taxon>Anthemidinae</taxon>
        <taxon>Tanacetum</taxon>
    </lineage>
</organism>
<reference evidence="1" key="1">
    <citation type="journal article" date="2019" name="Sci. Rep.">
        <title>Draft genome of Tanacetum cinerariifolium, the natural source of mosquito coil.</title>
        <authorList>
            <person name="Yamashiro T."/>
            <person name="Shiraishi A."/>
            <person name="Satake H."/>
            <person name="Nakayama K."/>
        </authorList>
    </citation>
    <scope>NUCLEOTIDE SEQUENCE</scope>
</reference>
<feature type="non-terminal residue" evidence="1">
    <location>
        <position position="1"/>
    </location>
</feature>
<dbReference type="AlphaFoldDB" id="A0A699SD04"/>
<gene>
    <name evidence="1" type="ORF">Tci_867371</name>
</gene>
<protein>
    <recommendedName>
        <fullName evidence="2">Reverse transcriptase domain-containing protein</fullName>
    </recommendedName>
</protein>
<evidence type="ECO:0000313" key="1">
    <source>
        <dbReference type="EMBL" id="GFC95401.1"/>
    </source>
</evidence>
<evidence type="ECO:0008006" key="2">
    <source>
        <dbReference type="Google" id="ProtNLM"/>
    </source>
</evidence>
<proteinExistence type="predicted"/>
<accession>A0A699SD04</accession>
<sequence>QAPAYQASAPQTQGVLKDDFSAYVKANDAVMRNMQAQGQNIQNQLTNLTDLIINFVNSNNASTLNSGTLPSNTIANPRIDLKAITT</sequence>
<name>A0A699SD04_TANCI</name>
<dbReference type="EMBL" id="BKCJ011154256">
    <property type="protein sequence ID" value="GFC95401.1"/>
    <property type="molecule type" value="Genomic_DNA"/>
</dbReference>
<comment type="caution">
    <text evidence="1">The sequence shown here is derived from an EMBL/GenBank/DDBJ whole genome shotgun (WGS) entry which is preliminary data.</text>
</comment>